<evidence type="ECO:0000313" key="3">
    <source>
        <dbReference type="Proteomes" id="UP000693952"/>
    </source>
</evidence>
<evidence type="ECO:0000259" key="1">
    <source>
        <dbReference type="Pfam" id="PF00561"/>
    </source>
</evidence>
<dbReference type="Pfam" id="PF00561">
    <property type="entry name" value="Abhydrolase_1"/>
    <property type="match status" value="1"/>
</dbReference>
<dbReference type="PANTHER" id="PTHR43433:SF5">
    <property type="entry name" value="AB HYDROLASE-1 DOMAIN-CONTAINING PROTEIN"/>
    <property type="match status" value="1"/>
</dbReference>
<keyword evidence="3" id="KW-1185">Reference proteome</keyword>
<dbReference type="RefSeq" id="WP_124346627.1">
    <property type="nucleotide sequence ID" value="NZ_CP027706.1"/>
</dbReference>
<protein>
    <submittedName>
        <fullName evidence="2">Alpha/beta fold hydrolase</fullName>
    </submittedName>
</protein>
<dbReference type="Proteomes" id="UP000693952">
    <property type="component" value="Chromosome"/>
</dbReference>
<feature type="domain" description="AB hydrolase-1" evidence="1">
    <location>
        <begin position="31"/>
        <end position="280"/>
    </location>
</feature>
<dbReference type="Gene3D" id="3.40.50.1820">
    <property type="entry name" value="alpha/beta hydrolase"/>
    <property type="match status" value="1"/>
</dbReference>
<dbReference type="EMBL" id="CP077074">
    <property type="protein sequence ID" value="QXH43303.1"/>
    <property type="molecule type" value="Genomic_DNA"/>
</dbReference>
<reference evidence="2" key="1">
    <citation type="submission" date="2021-06" db="EMBL/GenBank/DDBJ databases">
        <title>Updating the genus Pseudomonas: Description of 43 new species and partition of the Pseudomonas putida group.</title>
        <authorList>
            <person name="Girard L."/>
            <person name="Lood C."/>
            <person name="Vandamme P."/>
            <person name="Rokni-Zadeh H."/>
            <person name="van Noort V."/>
            <person name="Hofte M."/>
            <person name="Lavigne R."/>
            <person name="De Mot R."/>
        </authorList>
    </citation>
    <scope>NUCLEOTIDE SEQUENCE</scope>
    <source>
        <strain evidence="2">CMR12a</strain>
    </source>
</reference>
<sequence>MISPSCPALQRTPVNGIELAWDSHGDEADETILLIAGLGTQMVRWPLAFCQDLAARGFRVIRFDNRDVGASTHLVEAGVPDLAALMAGHPLVLPYSLHDMATDALGLLDSLGIQQAHLVGRSMGGVIAQVLASEHPRRVRSLTSIMASSGNPALPPPAPQVMALLTAPAADPATDLEGHVTQRLALARRIAGTVQAFDAQAQRALVLEELRRGWNPAGFMRQLAALACAGDRRARLASIQAPTLVVHGSEDPLIPAACGEDTARSIPGAEWLLIPGMGHDLPPACQPSVLAAIERTARRC</sequence>
<keyword evidence="2" id="KW-0378">Hydrolase</keyword>
<dbReference type="InterPro" id="IPR050471">
    <property type="entry name" value="AB_hydrolase"/>
</dbReference>
<gene>
    <name evidence="2" type="ORF">KSS89_14125</name>
</gene>
<dbReference type="SUPFAM" id="SSF53474">
    <property type="entry name" value="alpha/beta-Hydrolases"/>
    <property type="match status" value="1"/>
</dbReference>
<dbReference type="GO" id="GO:0016787">
    <property type="term" value="F:hydrolase activity"/>
    <property type="evidence" value="ECO:0007669"/>
    <property type="project" value="UniProtKB-KW"/>
</dbReference>
<dbReference type="InterPro" id="IPR000073">
    <property type="entry name" value="AB_hydrolase_1"/>
</dbReference>
<name>A0ABX8MY33_9PSED</name>
<evidence type="ECO:0000313" key="2">
    <source>
        <dbReference type="EMBL" id="QXH43303.1"/>
    </source>
</evidence>
<proteinExistence type="predicted"/>
<dbReference type="InterPro" id="IPR029058">
    <property type="entry name" value="AB_hydrolase_fold"/>
</dbReference>
<accession>A0ABX8MY33</accession>
<dbReference type="PANTHER" id="PTHR43433">
    <property type="entry name" value="HYDROLASE, ALPHA/BETA FOLD FAMILY PROTEIN"/>
    <property type="match status" value="1"/>
</dbReference>
<organism evidence="2 3">
    <name type="scientific">Pseudomonas sessilinigenes</name>
    <dbReference type="NCBI Taxonomy" id="658629"/>
    <lineage>
        <taxon>Bacteria</taxon>
        <taxon>Pseudomonadati</taxon>
        <taxon>Pseudomonadota</taxon>
        <taxon>Gammaproteobacteria</taxon>
        <taxon>Pseudomonadales</taxon>
        <taxon>Pseudomonadaceae</taxon>
        <taxon>Pseudomonas</taxon>
    </lineage>
</organism>